<name>A0AAV7QWQ1_PLEWA</name>
<evidence type="ECO:0000313" key="2">
    <source>
        <dbReference type="EMBL" id="KAJ1144959.1"/>
    </source>
</evidence>
<protein>
    <submittedName>
        <fullName evidence="2">Uncharacterized protein</fullName>
    </submittedName>
</protein>
<reference evidence="2" key="1">
    <citation type="journal article" date="2022" name="bioRxiv">
        <title>Sequencing and chromosome-scale assembly of the giantPleurodeles waltlgenome.</title>
        <authorList>
            <person name="Brown T."/>
            <person name="Elewa A."/>
            <person name="Iarovenko S."/>
            <person name="Subramanian E."/>
            <person name="Araus A.J."/>
            <person name="Petzold A."/>
            <person name="Susuki M."/>
            <person name="Suzuki K.-i.T."/>
            <person name="Hayashi T."/>
            <person name="Toyoda A."/>
            <person name="Oliveira C."/>
            <person name="Osipova E."/>
            <person name="Leigh N.D."/>
            <person name="Simon A."/>
            <person name="Yun M.H."/>
        </authorList>
    </citation>
    <scope>NUCLEOTIDE SEQUENCE</scope>
    <source>
        <strain evidence="2">20211129_DDA</strain>
        <tissue evidence="2">Liver</tissue>
    </source>
</reference>
<evidence type="ECO:0000256" key="1">
    <source>
        <dbReference type="SAM" id="MobiDB-lite"/>
    </source>
</evidence>
<proteinExistence type="predicted"/>
<keyword evidence="3" id="KW-1185">Reference proteome</keyword>
<organism evidence="2 3">
    <name type="scientific">Pleurodeles waltl</name>
    <name type="common">Iberian ribbed newt</name>
    <dbReference type="NCBI Taxonomy" id="8319"/>
    <lineage>
        <taxon>Eukaryota</taxon>
        <taxon>Metazoa</taxon>
        <taxon>Chordata</taxon>
        <taxon>Craniata</taxon>
        <taxon>Vertebrata</taxon>
        <taxon>Euteleostomi</taxon>
        <taxon>Amphibia</taxon>
        <taxon>Batrachia</taxon>
        <taxon>Caudata</taxon>
        <taxon>Salamandroidea</taxon>
        <taxon>Salamandridae</taxon>
        <taxon>Pleurodelinae</taxon>
        <taxon>Pleurodeles</taxon>
    </lineage>
</organism>
<dbReference type="EMBL" id="JANPWB010000010">
    <property type="protein sequence ID" value="KAJ1144959.1"/>
    <property type="molecule type" value="Genomic_DNA"/>
</dbReference>
<accession>A0AAV7QWQ1</accession>
<evidence type="ECO:0000313" key="3">
    <source>
        <dbReference type="Proteomes" id="UP001066276"/>
    </source>
</evidence>
<dbReference type="AlphaFoldDB" id="A0AAV7QWQ1"/>
<feature type="region of interest" description="Disordered" evidence="1">
    <location>
        <begin position="37"/>
        <end position="136"/>
    </location>
</feature>
<comment type="caution">
    <text evidence="2">The sequence shown here is derived from an EMBL/GenBank/DDBJ whole genome shotgun (WGS) entry which is preliminary data.</text>
</comment>
<sequence length="136" mass="14353">MRCRGGGGVRSVPSPLLGPCRREVCCSLSFRTYVGAWGPVGDPRSGRSGRRRHVGVRSGNQPGREPRGPEIPSAAAVCRAARRRGPHEAQLCSGNSATGDGARASAPPKSDPRDARLPNADASLLPTMPFHFSAER</sequence>
<dbReference type="Proteomes" id="UP001066276">
    <property type="component" value="Chromosome 6"/>
</dbReference>
<gene>
    <name evidence="2" type="ORF">NDU88_011251</name>
</gene>